<dbReference type="SMART" id="SM00091">
    <property type="entry name" value="PAS"/>
    <property type="match status" value="1"/>
</dbReference>
<evidence type="ECO:0000313" key="3">
    <source>
        <dbReference type="EMBL" id="CAB4565181.1"/>
    </source>
</evidence>
<protein>
    <submittedName>
        <fullName evidence="3">Unannotated protein</fullName>
    </submittedName>
</protein>
<dbReference type="SUPFAM" id="SSF55785">
    <property type="entry name" value="PYP-like sensor domain (PAS domain)"/>
    <property type="match status" value="1"/>
</dbReference>
<reference evidence="3" key="1">
    <citation type="submission" date="2020-05" db="EMBL/GenBank/DDBJ databases">
        <authorList>
            <person name="Chiriac C."/>
            <person name="Salcher M."/>
            <person name="Ghai R."/>
            <person name="Kavagutti S V."/>
        </authorList>
    </citation>
    <scope>NUCLEOTIDE SEQUENCE</scope>
</reference>
<dbReference type="PROSITE" id="PS50887">
    <property type="entry name" value="GGDEF"/>
    <property type="match status" value="1"/>
</dbReference>
<accession>A0A6J6DM10</accession>
<dbReference type="NCBIfam" id="TIGR00229">
    <property type="entry name" value="sensory_box"/>
    <property type="match status" value="1"/>
</dbReference>
<feature type="domain" description="GGDEF" evidence="2">
    <location>
        <begin position="168"/>
        <end position="298"/>
    </location>
</feature>
<sequence>MDDARREELLQAERLLHTIVATCPAAITIHDAATGAATYANERWQEITGQPMSSAMGFGWLRMLHREDRDHFLSAGTRARAAKESYHVRYRMVRTDGEVRWLDARVGVVLDELGEVGQFVAITSDVTRAVRDQAELAHLSAHDQLTGLPNRLSITRAIDEALTAADPDTIAVLFCDLDWFKPINDRFGHAVGDLALKTAARRIATSVKASDMAGRFGGDEFVVLLRRVPSADAAFSIADRIVAKVSEPMILCGHQVSMSVSIGVVLGGADDDAAALLRRADAEMYRVKSTRAVSSLAR</sequence>
<dbReference type="SMART" id="SM00086">
    <property type="entry name" value="PAC"/>
    <property type="match status" value="1"/>
</dbReference>
<dbReference type="Pfam" id="PF08447">
    <property type="entry name" value="PAS_3"/>
    <property type="match status" value="1"/>
</dbReference>
<dbReference type="Pfam" id="PF00990">
    <property type="entry name" value="GGDEF"/>
    <property type="match status" value="1"/>
</dbReference>
<dbReference type="InterPro" id="IPR013655">
    <property type="entry name" value="PAS_fold_3"/>
</dbReference>
<organism evidence="3">
    <name type="scientific">freshwater metagenome</name>
    <dbReference type="NCBI Taxonomy" id="449393"/>
    <lineage>
        <taxon>unclassified sequences</taxon>
        <taxon>metagenomes</taxon>
        <taxon>ecological metagenomes</taxon>
    </lineage>
</organism>
<name>A0A6J6DM10_9ZZZZ</name>
<dbReference type="InterPro" id="IPR035965">
    <property type="entry name" value="PAS-like_dom_sf"/>
</dbReference>
<dbReference type="InterPro" id="IPR001610">
    <property type="entry name" value="PAC"/>
</dbReference>
<dbReference type="PANTHER" id="PTHR44757:SF2">
    <property type="entry name" value="BIOFILM ARCHITECTURE MAINTENANCE PROTEIN MBAA"/>
    <property type="match status" value="1"/>
</dbReference>
<dbReference type="InterPro" id="IPR000700">
    <property type="entry name" value="PAS-assoc_C"/>
</dbReference>
<dbReference type="EMBL" id="CAEZSR010000073">
    <property type="protein sequence ID" value="CAB4565181.1"/>
    <property type="molecule type" value="Genomic_DNA"/>
</dbReference>
<dbReference type="PROSITE" id="PS50113">
    <property type="entry name" value="PAC"/>
    <property type="match status" value="1"/>
</dbReference>
<dbReference type="InterPro" id="IPR052155">
    <property type="entry name" value="Biofilm_reg_signaling"/>
</dbReference>
<dbReference type="AlphaFoldDB" id="A0A6J6DM10"/>
<dbReference type="InterPro" id="IPR029787">
    <property type="entry name" value="Nucleotide_cyclase"/>
</dbReference>
<dbReference type="CDD" id="cd00130">
    <property type="entry name" value="PAS"/>
    <property type="match status" value="1"/>
</dbReference>
<dbReference type="PANTHER" id="PTHR44757">
    <property type="entry name" value="DIGUANYLATE CYCLASE DGCP"/>
    <property type="match status" value="1"/>
</dbReference>
<evidence type="ECO:0000259" key="1">
    <source>
        <dbReference type="PROSITE" id="PS50113"/>
    </source>
</evidence>
<dbReference type="SMART" id="SM00267">
    <property type="entry name" value="GGDEF"/>
    <property type="match status" value="1"/>
</dbReference>
<feature type="domain" description="PAC" evidence="1">
    <location>
        <begin position="86"/>
        <end position="138"/>
    </location>
</feature>
<dbReference type="InterPro" id="IPR043128">
    <property type="entry name" value="Rev_trsase/Diguanyl_cyclase"/>
</dbReference>
<dbReference type="InterPro" id="IPR000160">
    <property type="entry name" value="GGDEF_dom"/>
</dbReference>
<dbReference type="Gene3D" id="3.30.70.270">
    <property type="match status" value="1"/>
</dbReference>
<evidence type="ECO:0000259" key="2">
    <source>
        <dbReference type="PROSITE" id="PS50887"/>
    </source>
</evidence>
<gene>
    <name evidence="3" type="ORF">UFOPK1493_02042</name>
</gene>
<dbReference type="NCBIfam" id="TIGR00254">
    <property type="entry name" value="GGDEF"/>
    <property type="match status" value="1"/>
</dbReference>
<dbReference type="CDD" id="cd01949">
    <property type="entry name" value="GGDEF"/>
    <property type="match status" value="1"/>
</dbReference>
<dbReference type="Gene3D" id="3.30.450.20">
    <property type="entry name" value="PAS domain"/>
    <property type="match status" value="1"/>
</dbReference>
<dbReference type="SUPFAM" id="SSF55073">
    <property type="entry name" value="Nucleotide cyclase"/>
    <property type="match status" value="1"/>
</dbReference>
<proteinExistence type="predicted"/>
<dbReference type="InterPro" id="IPR000014">
    <property type="entry name" value="PAS"/>
</dbReference>